<keyword evidence="2" id="KW-1185">Reference proteome</keyword>
<comment type="caution">
    <text evidence="1">The sequence shown here is derived from an EMBL/GenBank/DDBJ whole genome shotgun (WGS) entry which is preliminary data.</text>
</comment>
<dbReference type="Proteomes" id="UP000265520">
    <property type="component" value="Unassembled WGS sequence"/>
</dbReference>
<name>A0A392W035_9FABA</name>
<organism evidence="1 2">
    <name type="scientific">Trifolium medium</name>
    <dbReference type="NCBI Taxonomy" id="97028"/>
    <lineage>
        <taxon>Eukaryota</taxon>
        <taxon>Viridiplantae</taxon>
        <taxon>Streptophyta</taxon>
        <taxon>Embryophyta</taxon>
        <taxon>Tracheophyta</taxon>
        <taxon>Spermatophyta</taxon>
        <taxon>Magnoliopsida</taxon>
        <taxon>eudicotyledons</taxon>
        <taxon>Gunneridae</taxon>
        <taxon>Pentapetalae</taxon>
        <taxon>rosids</taxon>
        <taxon>fabids</taxon>
        <taxon>Fabales</taxon>
        <taxon>Fabaceae</taxon>
        <taxon>Papilionoideae</taxon>
        <taxon>50 kb inversion clade</taxon>
        <taxon>NPAAA clade</taxon>
        <taxon>Hologalegina</taxon>
        <taxon>IRL clade</taxon>
        <taxon>Trifolieae</taxon>
        <taxon>Trifolium</taxon>
    </lineage>
</organism>
<dbReference type="AlphaFoldDB" id="A0A392W035"/>
<proteinExistence type="predicted"/>
<accession>A0A392W035</accession>
<feature type="non-terminal residue" evidence="1">
    <location>
        <position position="1"/>
    </location>
</feature>
<dbReference type="EMBL" id="LXQA011333843">
    <property type="protein sequence ID" value="MCI93617.1"/>
    <property type="molecule type" value="Genomic_DNA"/>
</dbReference>
<evidence type="ECO:0000313" key="2">
    <source>
        <dbReference type="Proteomes" id="UP000265520"/>
    </source>
</evidence>
<sequence length="49" mass="5338">RPSLLVFQPSKLMGDNSVDDSVTFTKVPLIPCEKLTGIANYNIWAASVT</sequence>
<evidence type="ECO:0000313" key="1">
    <source>
        <dbReference type="EMBL" id="MCI93617.1"/>
    </source>
</evidence>
<protein>
    <submittedName>
        <fullName evidence="1">Uncharacterized protein</fullName>
    </submittedName>
</protein>
<reference evidence="1 2" key="1">
    <citation type="journal article" date="2018" name="Front. Plant Sci.">
        <title>Red Clover (Trifolium pratense) and Zigzag Clover (T. medium) - A Picture of Genomic Similarities and Differences.</title>
        <authorList>
            <person name="Dluhosova J."/>
            <person name="Istvanek J."/>
            <person name="Nedelnik J."/>
            <person name="Repkova J."/>
        </authorList>
    </citation>
    <scope>NUCLEOTIDE SEQUENCE [LARGE SCALE GENOMIC DNA]</scope>
    <source>
        <strain evidence="2">cv. 10/8</strain>
        <tissue evidence="1">Leaf</tissue>
    </source>
</reference>